<dbReference type="PANTHER" id="PTHR34154:SF13">
    <property type="entry name" value="ASL1-LIKE GLYCOSYL HYDROLASE CATALYTIC DOMAIN-CONTAINING PROTEIN"/>
    <property type="match status" value="1"/>
</dbReference>
<dbReference type="GO" id="GO:0016787">
    <property type="term" value="F:hydrolase activity"/>
    <property type="evidence" value="ECO:0007669"/>
    <property type="project" value="UniProtKB-KW"/>
</dbReference>
<evidence type="ECO:0000313" key="5">
    <source>
        <dbReference type="Proteomes" id="UP001163105"/>
    </source>
</evidence>
<proteinExistence type="predicted"/>
<evidence type="ECO:0000259" key="3">
    <source>
        <dbReference type="Pfam" id="PF11790"/>
    </source>
</evidence>
<feature type="compositionally biased region" description="Polar residues" evidence="1">
    <location>
        <begin position="130"/>
        <end position="140"/>
    </location>
</feature>
<dbReference type="GO" id="GO:0071966">
    <property type="term" value="P:fungal-type cell wall polysaccharide metabolic process"/>
    <property type="evidence" value="ECO:0007669"/>
    <property type="project" value="TreeGrafter"/>
</dbReference>
<dbReference type="SUPFAM" id="SSF51445">
    <property type="entry name" value="(Trans)glycosidases"/>
    <property type="match status" value="1"/>
</dbReference>
<dbReference type="EMBL" id="JAQHRD010000002">
    <property type="protein sequence ID" value="KAJ6443777.1"/>
    <property type="molecule type" value="Genomic_DNA"/>
</dbReference>
<keyword evidence="4" id="KW-0378">Hydrolase</keyword>
<dbReference type="Gene3D" id="3.20.20.80">
    <property type="entry name" value="Glycosidases"/>
    <property type="match status" value="1"/>
</dbReference>
<evidence type="ECO:0000313" key="4">
    <source>
        <dbReference type="EMBL" id="KAJ6443777.1"/>
    </source>
</evidence>
<evidence type="ECO:0000256" key="1">
    <source>
        <dbReference type="SAM" id="MobiDB-lite"/>
    </source>
</evidence>
<feature type="chain" id="PRO_5044261011" evidence="2">
    <location>
        <begin position="22"/>
        <end position="382"/>
    </location>
</feature>
<dbReference type="InterPro" id="IPR024655">
    <property type="entry name" value="Asl1_glyco_hydro_catalytic"/>
</dbReference>
<sequence>MFTKNILALTAIAGLAEQAVAFNSHRHLHRAADGNVKRDYVTHWVTVYETDYVTAGQDSKAQATEYVAPAAAPTTPAAAAPPAPSSQAPPPPPPPAPTTLATSAKPAAPAAPSSVVVNVQNPVKQPSPVTSSAPAATPQPSGGKGGSGISGKRGLAYNDATLANLFGGSCKSCSWGYNWGSNPAGLDKKLTYIPMLWGDIPVHTNNWDSDAEKAIANGAPAMFSFNEPDHNTQANMSPEAAAAAHIKYMNKYAGRVKIGAPSVTNGGGDSMGVGWLKQFMAACGGKCQVDFCNVHWYSQSQYKDTLFEHLDAAHKACDGKPIWLTEFAPTDGDAGSFLKEVIPKLEATEYLEAYSYFMVSPSSLMSGVSGLSSFGQVYAQLA</sequence>
<dbReference type="Pfam" id="PF11790">
    <property type="entry name" value="Glyco_hydro_cc"/>
    <property type="match status" value="1"/>
</dbReference>
<feature type="domain" description="Asl1-like glycosyl hydrolase catalytic" evidence="3">
    <location>
        <begin position="154"/>
        <end position="378"/>
    </location>
</feature>
<name>A0AB34FZB7_9HYPO</name>
<reference evidence="4" key="1">
    <citation type="submission" date="2023-01" db="EMBL/GenBank/DDBJ databases">
        <title>The growth and conidiation of Purpureocillium lavendulum are regulated by nitrogen source and histone H3K14 acetylation.</title>
        <authorList>
            <person name="Tang P."/>
            <person name="Han J."/>
            <person name="Zhang C."/>
            <person name="Tang P."/>
            <person name="Qi F."/>
            <person name="Zhang K."/>
            <person name="Liang L."/>
        </authorList>
    </citation>
    <scope>NUCLEOTIDE SEQUENCE</scope>
    <source>
        <strain evidence="4">YMF1.00683</strain>
    </source>
</reference>
<protein>
    <submittedName>
        <fullName evidence="4">Glycoside hydrolase</fullName>
    </submittedName>
</protein>
<gene>
    <name evidence="4" type="ORF">O9K51_02163</name>
</gene>
<dbReference type="InterPro" id="IPR017853">
    <property type="entry name" value="GH"/>
</dbReference>
<evidence type="ECO:0000256" key="2">
    <source>
        <dbReference type="SAM" id="SignalP"/>
    </source>
</evidence>
<keyword evidence="2" id="KW-0732">Signal</keyword>
<feature type="compositionally biased region" description="Pro residues" evidence="1">
    <location>
        <begin position="79"/>
        <end position="97"/>
    </location>
</feature>
<accession>A0AB34FZB7</accession>
<organism evidence="4 5">
    <name type="scientific">Purpureocillium lavendulum</name>
    <dbReference type="NCBI Taxonomy" id="1247861"/>
    <lineage>
        <taxon>Eukaryota</taxon>
        <taxon>Fungi</taxon>
        <taxon>Dikarya</taxon>
        <taxon>Ascomycota</taxon>
        <taxon>Pezizomycotina</taxon>
        <taxon>Sordariomycetes</taxon>
        <taxon>Hypocreomycetidae</taxon>
        <taxon>Hypocreales</taxon>
        <taxon>Ophiocordycipitaceae</taxon>
        <taxon>Purpureocillium</taxon>
    </lineage>
</organism>
<feature type="region of interest" description="Disordered" evidence="1">
    <location>
        <begin position="72"/>
        <end position="149"/>
    </location>
</feature>
<dbReference type="PANTHER" id="PTHR34154">
    <property type="entry name" value="ALKALI-SENSITIVE LINKAGE PROTEIN 1"/>
    <property type="match status" value="1"/>
</dbReference>
<comment type="caution">
    <text evidence="4">The sequence shown here is derived from an EMBL/GenBank/DDBJ whole genome shotgun (WGS) entry which is preliminary data.</text>
</comment>
<dbReference type="GO" id="GO:0009277">
    <property type="term" value="C:fungal-type cell wall"/>
    <property type="evidence" value="ECO:0007669"/>
    <property type="project" value="TreeGrafter"/>
</dbReference>
<dbReference type="Proteomes" id="UP001163105">
    <property type="component" value="Unassembled WGS sequence"/>
</dbReference>
<keyword evidence="5" id="KW-1185">Reference proteome</keyword>
<dbReference type="InterPro" id="IPR053183">
    <property type="entry name" value="ASL1"/>
</dbReference>
<feature type="signal peptide" evidence="2">
    <location>
        <begin position="1"/>
        <end position="21"/>
    </location>
</feature>
<feature type="compositionally biased region" description="Low complexity" evidence="1">
    <location>
        <begin position="98"/>
        <end position="129"/>
    </location>
</feature>
<dbReference type="AlphaFoldDB" id="A0AB34FZB7"/>